<evidence type="ECO:0000256" key="1">
    <source>
        <dbReference type="ARBA" id="ARBA00006190"/>
    </source>
</evidence>
<evidence type="ECO:0000256" key="2">
    <source>
        <dbReference type="SAM" id="Coils"/>
    </source>
</evidence>
<feature type="region of interest" description="Disordered" evidence="3">
    <location>
        <begin position="179"/>
        <end position="219"/>
    </location>
</feature>
<dbReference type="AlphaFoldDB" id="A0A1D2MBM5"/>
<feature type="compositionally biased region" description="Basic and acidic residues" evidence="3">
    <location>
        <begin position="209"/>
        <end position="219"/>
    </location>
</feature>
<dbReference type="Pfam" id="PF03357">
    <property type="entry name" value="Snf7"/>
    <property type="match status" value="1"/>
</dbReference>
<dbReference type="Proteomes" id="UP000094527">
    <property type="component" value="Unassembled WGS sequence"/>
</dbReference>
<reference evidence="4 5" key="1">
    <citation type="journal article" date="2016" name="Genome Biol. Evol.">
        <title>Gene Family Evolution Reflects Adaptation to Soil Environmental Stressors in the Genome of the Collembolan Orchesella cincta.</title>
        <authorList>
            <person name="Faddeeva-Vakhrusheva A."/>
            <person name="Derks M.F."/>
            <person name="Anvar S.Y."/>
            <person name="Agamennone V."/>
            <person name="Suring W."/>
            <person name="Smit S."/>
            <person name="van Straalen N.M."/>
            <person name="Roelofs D."/>
        </authorList>
    </citation>
    <scope>NUCLEOTIDE SEQUENCE [LARGE SCALE GENOMIC DNA]</scope>
    <source>
        <tissue evidence="4">Mixed pool</tissue>
    </source>
</reference>
<dbReference type="GO" id="GO:0007034">
    <property type="term" value="P:vacuolar transport"/>
    <property type="evidence" value="ECO:0007669"/>
    <property type="project" value="InterPro"/>
</dbReference>
<accession>A0A1D2MBM5</accession>
<name>A0A1D2MBM5_ORCCI</name>
<dbReference type="STRING" id="48709.A0A1D2MBM5"/>
<dbReference type="EMBL" id="LJIJ01002034">
    <property type="protein sequence ID" value="ODM90329.1"/>
    <property type="molecule type" value="Genomic_DNA"/>
</dbReference>
<dbReference type="InterPro" id="IPR005024">
    <property type="entry name" value="Snf7_fam"/>
</dbReference>
<keyword evidence="5" id="KW-1185">Reference proteome</keyword>
<organism evidence="4 5">
    <name type="scientific">Orchesella cincta</name>
    <name type="common">Springtail</name>
    <name type="synonym">Podura cincta</name>
    <dbReference type="NCBI Taxonomy" id="48709"/>
    <lineage>
        <taxon>Eukaryota</taxon>
        <taxon>Metazoa</taxon>
        <taxon>Ecdysozoa</taxon>
        <taxon>Arthropoda</taxon>
        <taxon>Hexapoda</taxon>
        <taxon>Collembola</taxon>
        <taxon>Entomobryomorpha</taxon>
        <taxon>Entomobryoidea</taxon>
        <taxon>Orchesellidae</taxon>
        <taxon>Orchesellinae</taxon>
        <taxon>Orchesella</taxon>
    </lineage>
</organism>
<dbReference type="OMA" id="KMAKMNQ"/>
<protein>
    <submittedName>
        <fullName evidence="4">Charged multivesicular body protein 2a</fullName>
    </submittedName>
</protein>
<dbReference type="PANTHER" id="PTHR10476">
    <property type="entry name" value="CHARGED MULTIVESICULAR BODY PROTEIN"/>
    <property type="match status" value="1"/>
</dbReference>
<gene>
    <name evidence="4" type="ORF">Ocin01_16355</name>
</gene>
<evidence type="ECO:0000313" key="4">
    <source>
        <dbReference type="EMBL" id="ODM90329.1"/>
    </source>
</evidence>
<feature type="compositionally biased region" description="Polar residues" evidence="3">
    <location>
        <begin position="181"/>
        <end position="194"/>
    </location>
</feature>
<comment type="similarity">
    <text evidence="1">Belongs to the SNF7 family.</text>
</comment>
<proteinExistence type="inferred from homology"/>
<keyword evidence="2" id="KW-0175">Coiled coil</keyword>
<sequence length="219" mass="25077">MEWLFGRRMTPEEMLRKNKRALDKAVRDLDRERARMEQQEKKIIADIKKMAKEGQMDAVKIMAKDLVRTRQHVKKFMLMRANIQAVSMKVQTLRSQNAMAEAMRGVTKAMQNMNRQLKLPQIQKILQEFEKQSEIMDMKEEMMNDAMDDALGDEDAEEESDAVVTQILDELGLQLKDQLSGLPSASGNLANPSQREPVAAAVSDSDADLQARLDNLRRE</sequence>
<feature type="coiled-coil region" evidence="2">
    <location>
        <begin position="12"/>
        <end position="53"/>
    </location>
</feature>
<comment type="caution">
    <text evidence="4">The sequence shown here is derived from an EMBL/GenBank/DDBJ whole genome shotgun (WGS) entry which is preliminary data.</text>
</comment>
<evidence type="ECO:0000256" key="3">
    <source>
        <dbReference type="SAM" id="MobiDB-lite"/>
    </source>
</evidence>
<dbReference type="OrthoDB" id="10252926at2759"/>
<dbReference type="Gene3D" id="6.10.140.1230">
    <property type="match status" value="1"/>
</dbReference>
<evidence type="ECO:0000313" key="5">
    <source>
        <dbReference type="Proteomes" id="UP000094527"/>
    </source>
</evidence>